<organism evidence="1 2">
    <name type="scientific">Crassostrea virginica</name>
    <name type="common">Eastern oyster</name>
    <dbReference type="NCBI Taxonomy" id="6565"/>
    <lineage>
        <taxon>Eukaryota</taxon>
        <taxon>Metazoa</taxon>
        <taxon>Spiralia</taxon>
        <taxon>Lophotrochozoa</taxon>
        <taxon>Mollusca</taxon>
        <taxon>Bivalvia</taxon>
        <taxon>Autobranchia</taxon>
        <taxon>Pteriomorphia</taxon>
        <taxon>Ostreida</taxon>
        <taxon>Ostreoidea</taxon>
        <taxon>Ostreidae</taxon>
        <taxon>Crassostrea</taxon>
    </lineage>
</organism>
<evidence type="ECO:0000313" key="2">
    <source>
        <dbReference type="RefSeq" id="XP_022295901.1"/>
    </source>
</evidence>
<evidence type="ECO:0000313" key="1">
    <source>
        <dbReference type="Proteomes" id="UP000694844"/>
    </source>
</evidence>
<dbReference type="Proteomes" id="UP000694844">
    <property type="component" value="Chromosome 8"/>
</dbReference>
<protein>
    <submittedName>
        <fullName evidence="2">Uncharacterized protein LOC111105803</fullName>
    </submittedName>
</protein>
<dbReference type="KEGG" id="cvn:111105803"/>
<accession>A0A8B8AXP1</accession>
<dbReference type="Gene3D" id="2.60.120.200">
    <property type="match status" value="1"/>
</dbReference>
<dbReference type="RefSeq" id="XP_022295901.1">
    <property type="nucleotide sequence ID" value="XM_022440193.1"/>
</dbReference>
<dbReference type="GeneID" id="111105803"/>
<name>A0A8B8AXP1_CRAVI</name>
<gene>
    <name evidence="2" type="primary">LOC111105803</name>
</gene>
<sequence length="135" mass="15266">MALVGNIGLSWGGADGTNRAGRIASNQNFEIRINDITLLFKGQEFCVRFFYNIPAGTDSELKVYQLRTRIVPNQERLEEGDNFFTKDGEWREARINAHGWDTADLVIAGRTGPNTPYIAIDQIQVQRSLCKDIQF</sequence>
<reference evidence="2" key="1">
    <citation type="submission" date="2025-08" db="UniProtKB">
        <authorList>
            <consortium name="RefSeq"/>
        </authorList>
    </citation>
    <scope>IDENTIFICATION</scope>
    <source>
        <tissue evidence="2">Whole sample</tissue>
    </source>
</reference>
<keyword evidence="1" id="KW-1185">Reference proteome</keyword>
<proteinExistence type="predicted"/>
<dbReference type="AlphaFoldDB" id="A0A8B8AXP1"/>